<evidence type="ECO:0000259" key="2">
    <source>
        <dbReference type="Pfam" id="PF02397"/>
    </source>
</evidence>
<keyword evidence="4" id="KW-1185">Reference proteome</keyword>
<sequence>PRPALPREVEEYTNYDKLRLRVIPGCTGLWQVGGRNDLSFHEMVQLDLLYIKQRSILFDIKIILKTVKVLLGSKDAF</sequence>
<proteinExistence type="inferred from homology"/>
<keyword evidence="3" id="KW-0808">Transferase</keyword>
<dbReference type="PANTHER" id="PTHR30576">
    <property type="entry name" value="COLANIC BIOSYNTHESIS UDP-GLUCOSE LIPID CARRIER TRANSFERASE"/>
    <property type="match status" value="1"/>
</dbReference>
<evidence type="ECO:0000256" key="1">
    <source>
        <dbReference type="ARBA" id="ARBA00006464"/>
    </source>
</evidence>
<gene>
    <name evidence="3" type="ORF">K0U00_11770</name>
</gene>
<dbReference type="Proteomes" id="UP001519887">
    <property type="component" value="Unassembled WGS sequence"/>
</dbReference>
<comment type="caution">
    <text evidence="3">The sequence shown here is derived from an EMBL/GenBank/DDBJ whole genome shotgun (WGS) entry which is preliminary data.</text>
</comment>
<feature type="non-terminal residue" evidence="3">
    <location>
        <position position="1"/>
    </location>
</feature>
<dbReference type="EMBL" id="JAHZIK010000238">
    <property type="protein sequence ID" value="MBW7454709.1"/>
    <property type="molecule type" value="Genomic_DNA"/>
</dbReference>
<dbReference type="PANTHER" id="PTHR30576:SF10">
    <property type="entry name" value="SLL5057 PROTEIN"/>
    <property type="match status" value="1"/>
</dbReference>
<dbReference type="Pfam" id="PF02397">
    <property type="entry name" value="Bac_transf"/>
    <property type="match status" value="1"/>
</dbReference>
<protein>
    <submittedName>
        <fullName evidence="3">Sugar transferase</fullName>
    </submittedName>
</protein>
<name>A0ABS7C1C9_9BACL</name>
<feature type="domain" description="Bacterial sugar transferase" evidence="2">
    <location>
        <begin position="1"/>
        <end position="71"/>
    </location>
</feature>
<dbReference type="GO" id="GO:0016740">
    <property type="term" value="F:transferase activity"/>
    <property type="evidence" value="ECO:0007669"/>
    <property type="project" value="UniProtKB-KW"/>
</dbReference>
<dbReference type="InterPro" id="IPR003362">
    <property type="entry name" value="Bact_transf"/>
</dbReference>
<accession>A0ABS7C1C9</accession>
<organism evidence="3 4">
    <name type="scientific">Paenibacillus sepulcri</name>
    <dbReference type="NCBI Taxonomy" id="359917"/>
    <lineage>
        <taxon>Bacteria</taxon>
        <taxon>Bacillati</taxon>
        <taxon>Bacillota</taxon>
        <taxon>Bacilli</taxon>
        <taxon>Bacillales</taxon>
        <taxon>Paenibacillaceae</taxon>
        <taxon>Paenibacillus</taxon>
    </lineage>
</organism>
<evidence type="ECO:0000313" key="4">
    <source>
        <dbReference type="Proteomes" id="UP001519887"/>
    </source>
</evidence>
<evidence type="ECO:0000313" key="3">
    <source>
        <dbReference type="EMBL" id="MBW7454709.1"/>
    </source>
</evidence>
<comment type="similarity">
    <text evidence="1">Belongs to the bacterial sugar transferase family.</text>
</comment>
<reference evidence="3 4" key="1">
    <citation type="submission" date="2021-07" db="EMBL/GenBank/DDBJ databases">
        <title>Paenibacillus radiodurans sp. nov., isolated from the southeastern edge of Tengger Desert.</title>
        <authorList>
            <person name="Zhang G."/>
        </authorList>
    </citation>
    <scope>NUCLEOTIDE SEQUENCE [LARGE SCALE GENOMIC DNA]</scope>
    <source>
        <strain evidence="3 4">CCM 7311</strain>
    </source>
</reference>